<dbReference type="InterPro" id="IPR014980">
    <property type="entry name" value="DOPA_dioxygen"/>
</dbReference>
<dbReference type="PANTHER" id="PTHR36423:SF2">
    <property type="entry name" value="AFR070WP"/>
    <property type="match status" value="1"/>
</dbReference>
<accession>A0ABN4XV91</accession>
<reference evidence="1 2" key="1">
    <citation type="submission" date="2017-02" db="EMBL/GenBank/DDBJ databases">
        <authorList>
            <person name="Guo L."/>
        </authorList>
    </citation>
    <scope>NUCLEOTIDE SEQUENCE [LARGE SCALE GENOMIC DNA]</scope>
    <source>
        <strain evidence="1 2">PRS09-11288</strain>
    </source>
</reference>
<evidence type="ECO:0000313" key="2">
    <source>
        <dbReference type="Proteomes" id="UP000191010"/>
    </source>
</evidence>
<dbReference type="Proteomes" id="UP000191010">
    <property type="component" value="Chromosome"/>
</dbReference>
<dbReference type="EMBL" id="CP019952">
    <property type="protein sequence ID" value="AQW66769.1"/>
    <property type="molecule type" value="Genomic_DNA"/>
</dbReference>
<organism evidence="1 2">
    <name type="scientific">Pseudomonas parafulva</name>
    <dbReference type="NCBI Taxonomy" id="157782"/>
    <lineage>
        <taxon>Bacteria</taxon>
        <taxon>Pseudomonadati</taxon>
        <taxon>Pseudomonadota</taxon>
        <taxon>Gammaproteobacteria</taxon>
        <taxon>Pseudomonadales</taxon>
        <taxon>Pseudomonadaceae</taxon>
        <taxon>Pseudomonas</taxon>
    </lineage>
</organism>
<dbReference type="SUPFAM" id="SSF143410">
    <property type="entry name" value="DOPA-like"/>
    <property type="match status" value="1"/>
</dbReference>
<sequence>MLGPLVACCQNRRTSGVAVQRIKGYHAHVYYDASTLEQARALCEEAAALFPVTMGRMHTRPVGPHPDWSCQLAFEPELIGVVLPWLALHRRGLVVFLHPLTGDELADHRDHAIWMGALRPLDLSGFGEGR</sequence>
<dbReference type="Gene3D" id="3.30.70.1240">
    <property type="entry name" value="DOPA-like domains"/>
    <property type="match status" value="1"/>
</dbReference>
<dbReference type="Pfam" id="PF08883">
    <property type="entry name" value="DOPA_dioxygen"/>
    <property type="match status" value="1"/>
</dbReference>
<keyword evidence="2" id="KW-1185">Reference proteome</keyword>
<gene>
    <name evidence="1" type="ORF">B2J77_00265</name>
</gene>
<proteinExistence type="predicted"/>
<name>A0ABN4XV91_9PSED</name>
<dbReference type="PIRSF" id="PIRSF028139">
    <property type="entry name" value="DOPA-diox_rel_Mll2280"/>
    <property type="match status" value="1"/>
</dbReference>
<evidence type="ECO:0000313" key="1">
    <source>
        <dbReference type="EMBL" id="AQW66769.1"/>
    </source>
</evidence>
<dbReference type="InterPro" id="IPR023389">
    <property type="entry name" value="DOPA-like_sf"/>
</dbReference>
<dbReference type="PANTHER" id="PTHR36423">
    <property type="entry name" value="AFR070WP"/>
    <property type="match status" value="1"/>
</dbReference>
<protein>
    <submittedName>
        <fullName evidence="1">4,5-dioxygenase</fullName>
    </submittedName>
</protein>